<feature type="domain" description="FAD-binding PCMH-type" evidence="7">
    <location>
        <begin position="62"/>
        <end position="234"/>
    </location>
</feature>
<dbReference type="PROSITE" id="PS51387">
    <property type="entry name" value="FAD_PCMH"/>
    <property type="match status" value="1"/>
</dbReference>
<comment type="similarity">
    <text evidence="2">Belongs to the oxygen-dependent FAD-linked oxidoreductase family.</text>
</comment>
<sequence>MRAVSTTLGALGLLLCVPSTLALPSDVYAAFTRPAQGWDAETTINFPNTTGFDEATERWNTLDQPTFRMAITPAVEEDVARAVRIAKAWKLPFLATGGRHSSTTTLGKLQNGLAIDLSALNSVQVDADSETLTVGGGAVFGDIPGPVYEAGFQMPIGSCACPGMVGATVGGGLGRWQGVDGLIIDNLLSVRMVTANGRLIDVSETSHPDLFWAIRGAAPNFGIITSATYRLRPLTNGGEVFSADFVLPASANASYFDLLQSLEGTMPPELATMSIIVYNETLAAPQISLNWIYLGSEERGRELVAPIFALNPISHNITMARYDTITGTAMGGGGYSICDTVSLAGFGVSYRRLDAETYRHVFRMLSDWYVEYPDGRTSSVEIEIFAPQAVMEVGSTDTAYPWRDTLGYTGISFSGTSPETQEAGVEMGKVVRAAFAETGGYDGLATYVSYGHGDERLSEVFGENAPRLVELKKKWDPENVFRYFFSLATTPI</sequence>
<dbReference type="InterPro" id="IPR016169">
    <property type="entry name" value="FAD-bd_PCMH_sub2"/>
</dbReference>
<keyword evidence="9" id="KW-1185">Reference proteome</keyword>
<protein>
    <submittedName>
        <fullName evidence="8">FAD-binding domain-containing protein</fullName>
    </submittedName>
</protein>
<proteinExistence type="inferred from homology"/>
<dbReference type="GeneID" id="98149860"/>
<keyword evidence="6" id="KW-0732">Signal</keyword>
<feature type="chain" id="PRO_5047247908" evidence="6">
    <location>
        <begin position="23"/>
        <end position="492"/>
    </location>
</feature>
<comment type="cofactor">
    <cofactor evidence="1">
        <name>FAD</name>
        <dbReference type="ChEBI" id="CHEBI:57692"/>
    </cofactor>
</comment>
<dbReference type="InterPro" id="IPR006094">
    <property type="entry name" value="Oxid_FAD_bind_N"/>
</dbReference>
<keyword evidence="4" id="KW-0274">FAD</keyword>
<dbReference type="InterPro" id="IPR016166">
    <property type="entry name" value="FAD-bd_PCMH"/>
</dbReference>
<feature type="signal peptide" evidence="6">
    <location>
        <begin position="1"/>
        <end position="22"/>
    </location>
</feature>
<dbReference type="InterPro" id="IPR036318">
    <property type="entry name" value="FAD-bd_PCMH-like_sf"/>
</dbReference>
<evidence type="ECO:0000313" key="8">
    <source>
        <dbReference type="EMBL" id="KAL2862192.1"/>
    </source>
</evidence>
<evidence type="ECO:0000256" key="4">
    <source>
        <dbReference type="ARBA" id="ARBA00022827"/>
    </source>
</evidence>
<dbReference type="InterPro" id="IPR012951">
    <property type="entry name" value="BBE"/>
</dbReference>
<dbReference type="PANTHER" id="PTHR42973">
    <property type="entry name" value="BINDING OXIDOREDUCTASE, PUTATIVE (AFU_ORTHOLOGUE AFUA_1G17690)-RELATED"/>
    <property type="match status" value="1"/>
</dbReference>
<dbReference type="EMBL" id="JBFXLQ010000071">
    <property type="protein sequence ID" value="KAL2862192.1"/>
    <property type="molecule type" value="Genomic_DNA"/>
</dbReference>
<evidence type="ECO:0000313" key="9">
    <source>
        <dbReference type="Proteomes" id="UP001610432"/>
    </source>
</evidence>
<dbReference type="Pfam" id="PF08031">
    <property type="entry name" value="BBE"/>
    <property type="match status" value="1"/>
</dbReference>
<comment type="caution">
    <text evidence="8">The sequence shown here is derived from an EMBL/GenBank/DDBJ whole genome shotgun (WGS) entry which is preliminary data.</text>
</comment>
<organism evidence="8 9">
    <name type="scientific">Aspergillus lucknowensis</name>
    <dbReference type="NCBI Taxonomy" id="176173"/>
    <lineage>
        <taxon>Eukaryota</taxon>
        <taxon>Fungi</taxon>
        <taxon>Dikarya</taxon>
        <taxon>Ascomycota</taxon>
        <taxon>Pezizomycotina</taxon>
        <taxon>Eurotiomycetes</taxon>
        <taxon>Eurotiomycetidae</taxon>
        <taxon>Eurotiales</taxon>
        <taxon>Aspergillaceae</taxon>
        <taxon>Aspergillus</taxon>
        <taxon>Aspergillus subgen. Nidulantes</taxon>
    </lineage>
</organism>
<evidence type="ECO:0000259" key="7">
    <source>
        <dbReference type="PROSITE" id="PS51387"/>
    </source>
</evidence>
<dbReference type="Proteomes" id="UP001610432">
    <property type="component" value="Unassembled WGS sequence"/>
</dbReference>
<reference evidence="8 9" key="1">
    <citation type="submission" date="2024-07" db="EMBL/GenBank/DDBJ databases">
        <title>Section-level genome sequencing and comparative genomics of Aspergillus sections Usti and Cavernicolus.</title>
        <authorList>
            <consortium name="Lawrence Berkeley National Laboratory"/>
            <person name="Nybo J.L."/>
            <person name="Vesth T.C."/>
            <person name="Theobald S."/>
            <person name="Frisvad J.C."/>
            <person name="Larsen T.O."/>
            <person name="Kjaerboelling I."/>
            <person name="Rothschild-Mancinelli K."/>
            <person name="Lyhne E.K."/>
            <person name="Kogle M.E."/>
            <person name="Barry K."/>
            <person name="Clum A."/>
            <person name="Na H."/>
            <person name="Ledsgaard L."/>
            <person name="Lin J."/>
            <person name="Lipzen A."/>
            <person name="Kuo A."/>
            <person name="Riley R."/>
            <person name="Mondo S."/>
            <person name="Labutti K."/>
            <person name="Haridas S."/>
            <person name="Pangalinan J."/>
            <person name="Salamov A.A."/>
            <person name="Simmons B.A."/>
            <person name="Magnuson J.K."/>
            <person name="Chen J."/>
            <person name="Drula E."/>
            <person name="Henrissat B."/>
            <person name="Wiebenga A."/>
            <person name="Lubbers R.J."/>
            <person name="Gomes A.C."/>
            <person name="Macurrencykelacurrency M.R."/>
            <person name="Stajich J."/>
            <person name="Grigoriev I.V."/>
            <person name="Mortensen U.H."/>
            <person name="De Vries R.P."/>
            <person name="Baker S.E."/>
            <person name="Andersen M.R."/>
        </authorList>
    </citation>
    <scope>NUCLEOTIDE SEQUENCE [LARGE SCALE GENOMIC DNA]</scope>
    <source>
        <strain evidence="8 9">CBS 449.75</strain>
    </source>
</reference>
<evidence type="ECO:0000256" key="6">
    <source>
        <dbReference type="SAM" id="SignalP"/>
    </source>
</evidence>
<dbReference type="Pfam" id="PF01565">
    <property type="entry name" value="FAD_binding_4"/>
    <property type="match status" value="1"/>
</dbReference>
<name>A0ABR4LCB6_9EURO</name>
<dbReference type="Gene3D" id="3.30.465.10">
    <property type="match status" value="1"/>
</dbReference>
<dbReference type="Gene3D" id="3.40.462.20">
    <property type="match status" value="1"/>
</dbReference>
<keyword evidence="3" id="KW-0285">Flavoprotein</keyword>
<evidence type="ECO:0000256" key="5">
    <source>
        <dbReference type="ARBA" id="ARBA00023002"/>
    </source>
</evidence>
<evidence type="ECO:0000256" key="1">
    <source>
        <dbReference type="ARBA" id="ARBA00001974"/>
    </source>
</evidence>
<evidence type="ECO:0000256" key="2">
    <source>
        <dbReference type="ARBA" id="ARBA00005466"/>
    </source>
</evidence>
<keyword evidence="5" id="KW-0560">Oxidoreductase</keyword>
<gene>
    <name evidence="8" type="ORF">BJX67DRAFT_391467</name>
</gene>
<dbReference type="PANTHER" id="PTHR42973:SF9">
    <property type="entry name" value="FAD-BINDING PCMH-TYPE DOMAIN-CONTAINING PROTEIN-RELATED"/>
    <property type="match status" value="1"/>
</dbReference>
<dbReference type="InterPro" id="IPR050416">
    <property type="entry name" value="FAD-linked_Oxidoreductase"/>
</dbReference>
<evidence type="ECO:0000256" key="3">
    <source>
        <dbReference type="ARBA" id="ARBA00022630"/>
    </source>
</evidence>
<accession>A0ABR4LCB6</accession>
<dbReference type="RefSeq" id="XP_070881171.1">
    <property type="nucleotide sequence ID" value="XM_071034788.1"/>
</dbReference>
<dbReference type="SUPFAM" id="SSF56176">
    <property type="entry name" value="FAD-binding/transporter-associated domain-like"/>
    <property type="match status" value="1"/>
</dbReference>